<feature type="transmembrane region" description="Helical" evidence="1">
    <location>
        <begin position="7"/>
        <end position="31"/>
    </location>
</feature>
<evidence type="ECO:0000256" key="1">
    <source>
        <dbReference type="SAM" id="Phobius"/>
    </source>
</evidence>
<keyword evidence="1" id="KW-0812">Transmembrane</keyword>
<comment type="caution">
    <text evidence="2">The sequence shown here is derived from an EMBL/GenBank/DDBJ whole genome shotgun (WGS) entry which is preliminary data.</text>
</comment>
<proteinExistence type="predicted"/>
<dbReference type="AlphaFoldDB" id="A0A0W1AWV1"/>
<sequence length="91" mass="10267">MIMSFLFIALSAALGVGMWFLVIGIVFSIGGGDLFIVTHYDSLFFYIAVFLLCIVSYLLFIKHLLEKDLQLLLHICVGTTILFFFLTPLLN</sequence>
<feature type="transmembrane region" description="Helical" evidence="1">
    <location>
        <begin position="72"/>
        <end position="90"/>
    </location>
</feature>
<name>A0A0W1AWV1_9BACL</name>
<keyword evidence="1" id="KW-0472">Membrane</keyword>
<evidence type="ECO:0000313" key="3">
    <source>
        <dbReference type="Proteomes" id="UP000054709"/>
    </source>
</evidence>
<protein>
    <submittedName>
        <fullName evidence="2">Uncharacterized protein</fullName>
    </submittedName>
</protein>
<feature type="transmembrane region" description="Helical" evidence="1">
    <location>
        <begin position="43"/>
        <end position="60"/>
    </location>
</feature>
<keyword evidence="3" id="KW-1185">Reference proteome</keyword>
<reference evidence="2 3" key="1">
    <citation type="journal article" date="2015" name="Int. Biodeterior. Biodegradation">
        <title>Physiological and genetic screening methods for the isolation of methyl tert-butyl ether-degrading bacteria for bioremediation purposes.</title>
        <authorList>
            <person name="Guisado I.M."/>
            <person name="Purswani J."/>
            <person name="Gonzalez Lopez J."/>
            <person name="Pozo C."/>
        </authorList>
    </citation>
    <scope>NUCLEOTIDE SEQUENCE [LARGE SCALE GENOMIC DNA]</scope>
    <source>
        <strain evidence="2 3">SH7</strain>
    </source>
</reference>
<dbReference type="EMBL" id="LCZJ02000026">
    <property type="protein sequence ID" value="KTD85728.1"/>
    <property type="molecule type" value="Genomic_DNA"/>
</dbReference>
<gene>
    <name evidence="2" type="ORF">UQ64_19765</name>
</gene>
<keyword evidence="1" id="KW-1133">Transmembrane helix</keyword>
<accession>A0A0W1AWV1</accession>
<organism evidence="2 3">
    <name type="scientific">Paenibacillus etheri</name>
    <dbReference type="NCBI Taxonomy" id="1306852"/>
    <lineage>
        <taxon>Bacteria</taxon>
        <taxon>Bacillati</taxon>
        <taxon>Bacillota</taxon>
        <taxon>Bacilli</taxon>
        <taxon>Bacillales</taxon>
        <taxon>Paenibacillaceae</taxon>
        <taxon>Paenibacillus</taxon>
    </lineage>
</organism>
<dbReference type="Proteomes" id="UP000054709">
    <property type="component" value="Unassembled WGS sequence"/>
</dbReference>
<evidence type="ECO:0000313" key="2">
    <source>
        <dbReference type="EMBL" id="KTD85728.1"/>
    </source>
</evidence>